<dbReference type="EMBL" id="JAVKPH010000017">
    <property type="protein sequence ID" value="MDR5653814.1"/>
    <property type="molecule type" value="Genomic_DNA"/>
</dbReference>
<organism evidence="5 6">
    <name type="scientific">Ruixingdingia sedimenti</name>
    <dbReference type="NCBI Taxonomy" id="3073604"/>
    <lineage>
        <taxon>Bacteria</taxon>
        <taxon>Pseudomonadati</taxon>
        <taxon>Pseudomonadota</taxon>
        <taxon>Alphaproteobacteria</taxon>
        <taxon>Rhodobacterales</taxon>
        <taxon>Paracoccaceae</taxon>
        <taxon>Ruixingdingia</taxon>
    </lineage>
</organism>
<sequence length="341" mass="36593">MLKTLLKAATAAAALALAAGAATAADVTIRYSSWVPPGHWYLENALKPYLAEIEQVTEGRVKIDILPKVVGTPAAQFDVVRDGLADMSWIVLGYTPGRFKLAQFGELPFNAITKPEHARIYYDTYVKHFGAVNEFKGVELLGLWNITAINIATKTREVASLADMKGLKLRVASDYAAKSLELLGGVPIVKSSTEAFEMLASGAIDGSLMLGETPQSTNSLDLMDHYTIVPGGLATALHAMIINPDTWAKISEQDQAAIRAISGSVMVPKVAGIYLDQDATGIKAMEDAGYKIQTASDAFVAELQQKLAPIEDLWIEEARKAGAEDPRAVLDEYRAAVAAAE</sequence>
<dbReference type="SUPFAM" id="SSF53850">
    <property type="entry name" value="Periplasmic binding protein-like II"/>
    <property type="match status" value="1"/>
</dbReference>
<keyword evidence="2 4" id="KW-0732">Signal</keyword>
<evidence type="ECO:0000256" key="1">
    <source>
        <dbReference type="ARBA" id="ARBA00004418"/>
    </source>
</evidence>
<evidence type="ECO:0000313" key="5">
    <source>
        <dbReference type="EMBL" id="MDR5653814.1"/>
    </source>
</evidence>
<dbReference type="CDD" id="cd13665">
    <property type="entry name" value="PBP2_TRAP_Dctp3_4"/>
    <property type="match status" value="1"/>
</dbReference>
<dbReference type="PANTHER" id="PTHR33376:SF15">
    <property type="entry name" value="BLL6794 PROTEIN"/>
    <property type="match status" value="1"/>
</dbReference>
<dbReference type="Gene3D" id="3.40.190.170">
    <property type="entry name" value="Bacterial extracellular solute-binding protein, family 7"/>
    <property type="match status" value="1"/>
</dbReference>
<dbReference type="InterPro" id="IPR018389">
    <property type="entry name" value="DctP_fam"/>
</dbReference>
<evidence type="ECO:0000256" key="2">
    <source>
        <dbReference type="ARBA" id="ARBA00022729"/>
    </source>
</evidence>
<dbReference type="Proteomes" id="UP001247754">
    <property type="component" value="Unassembled WGS sequence"/>
</dbReference>
<keyword evidence="3" id="KW-0574">Periplasm</keyword>
<keyword evidence="6" id="KW-1185">Reference proteome</keyword>
<evidence type="ECO:0000313" key="6">
    <source>
        <dbReference type="Proteomes" id="UP001247754"/>
    </source>
</evidence>
<evidence type="ECO:0000256" key="3">
    <source>
        <dbReference type="ARBA" id="ARBA00022764"/>
    </source>
</evidence>
<dbReference type="PANTHER" id="PTHR33376">
    <property type="match status" value="1"/>
</dbReference>
<feature type="chain" id="PRO_5046589006" evidence="4">
    <location>
        <begin position="25"/>
        <end position="341"/>
    </location>
</feature>
<protein>
    <submittedName>
        <fullName evidence="5">TRAP transporter substrate-binding protein</fullName>
    </submittedName>
</protein>
<feature type="signal peptide" evidence="4">
    <location>
        <begin position="1"/>
        <end position="24"/>
    </location>
</feature>
<name>A0ABU1FBJ3_9RHOB</name>
<dbReference type="InterPro" id="IPR038404">
    <property type="entry name" value="TRAP_DctP_sf"/>
</dbReference>
<reference evidence="5 6" key="1">
    <citation type="submission" date="2023-09" db="EMBL/GenBank/DDBJ databases">
        <title>Xinfangfangia sedmenti sp. nov., isolated the sedment.</title>
        <authorList>
            <person name="Xu L."/>
        </authorList>
    </citation>
    <scope>NUCLEOTIDE SEQUENCE [LARGE SCALE GENOMIC DNA]</scope>
    <source>
        <strain evidence="5 6">LG-4</strain>
    </source>
</reference>
<dbReference type="NCBIfam" id="NF037995">
    <property type="entry name" value="TRAP_S1"/>
    <property type="match status" value="1"/>
</dbReference>
<proteinExistence type="predicted"/>
<dbReference type="Pfam" id="PF03480">
    <property type="entry name" value="DctP"/>
    <property type="match status" value="1"/>
</dbReference>
<evidence type="ECO:0000256" key="4">
    <source>
        <dbReference type="SAM" id="SignalP"/>
    </source>
</evidence>
<dbReference type="RefSeq" id="WP_310458053.1">
    <property type="nucleotide sequence ID" value="NZ_JAVKPH010000017.1"/>
</dbReference>
<accession>A0ABU1FBJ3</accession>
<comment type="caution">
    <text evidence="5">The sequence shown here is derived from an EMBL/GenBank/DDBJ whole genome shotgun (WGS) entry which is preliminary data.</text>
</comment>
<gene>
    <name evidence="5" type="ORF">RGD00_14455</name>
</gene>
<comment type="subcellular location">
    <subcellularLocation>
        <location evidence="1">Periplasm</location>
    </subcellularLocation>
</comment>